<evidence type="ECO:0000313" key="14">
    <source>
        <dbReference type="Proteomes" id="UP000614601"/>
    </source>
</evidence>
<dbReference type="EMBL" id="CAJFCW020000004">
    <property type="protein sequence ID" value="CAG9112840.1"/>
    <property type="molecule type" value="Genomic_DNA"/>
</dbReference>
<dbReference type="Gene3D" id="1.10.510.10">
    <property type="entry name" value="Transferase(Phosphotransferase) domain 1"/>
    <property type="match status" value="1"/>
</dbReference>
<keyword evidence="5 10" id="KW-0547">Nucleotide-binding</keyword>
<feature type="compositionally biased region" description="Basic residues" evidence="11">
    <location>
        <begin position="524"/>
        <end position="534"/>
    </location>
</feature>
<dbReference type="GO" id="GO:0004674">
    <property type="term" value="F:protein serine/threonine kinase activity"/>
    <property type="evidence" value="ECO:0007669"/>
    <property type="project" value="UniProtKB-KW"/>
</dbReference>
<dbReference type="PANTHER" id="PTHR48012:SF10">
    <property type="entry name" value="FI20177P1"/>
    <property type="match status" value="1"/>
</dbReference>
<feature type="region of interest" description="Disordered" evidence="11">
    <location>
        <begin position="511"/>
        <end position="544"/>
    </location>
</feature>
<reference evidence="13" key="1">
    <citation type="submission" date="2020-09" db="EMBL/GenBank/DDBJ databases">
        <authorList>
            <person name="Kikuchi T."/>
        </authorList>
    </citation>
    <scope>NUCLEOTIDE SEQUENCE</scope>
    <source>
        <strain evidence="13">SH1</strain>
    </source>
</reference>
<keyword evidence="7 10" id="KW-0067">ATP-binding</keyword>
<dbReference type="EMBL" id="CAJFDH010000004">
    <property type="protein sequence ID" value="CAD5219750.1"/>
    <property type="molecule type" value="Genomic_DNA"/>
</dbReference>
<feature type="compositionally biased region" description="Basic and acidic residues" evidence="11">
    <location>
        <begin position="535"/>
        <end position="544"/>
    </location>
</feature>
<dbReference type="Proteomes" id="UP000614601">
    <property type="component" value="Unassembled WGS sequence"/>
</dbReference>
<keyword evidence="6" id="KW-0418">Kinase</keyword>
<evidence type="ECO:0000256" key="6">
    <source>
        <dbReference type="ARBA" id="ARBA00022777"/>
    </source>
</evidence>
<keyword evidence="4" id="KW-0808">Transferase</keyword>
<evidence type="ECO:0000259" key="12">
    <source>
        <dbReference type="PROSITE" id="PS50011"/>
    </source>
</evidence>
<evidence type="ECO:0000256" key="8">
    <source>
        <dbReference type="ARBA" id="ARBA00047899"/>
    </source>
</evidence>
<comment type="catalytic activity">
    <reaction evidence="9">
        <text>L-seryl-[protein] + ATP = O-phospho-L-seryl-[protein] + ADP + H(+)</text>
        <dbReference type="Rhea" id="RHEA:17989"/>
        <dbReference type="Rhea" id="RHEA-COMP:9863"/>
        <dbReference type="Rhea" id="RHEA-COMP:11604"/>
        <dbReference type="ChEBI" id="CHEBI:15378"/>
        <dbReference type="ChEBI" id="CHEBI:29999"/>
        <dbReference type="ChEBI" id="CHEBI:30616"/>
        <dbReference type="ChEBI" id="CHEBI:83421"/>
        <dbReference type="ChEBI" id="CHEBI:456216"/>
        <dbReference type="EC" id="2.7.11.1"/>
    </reaction>
</comment>
<dbReference type="Pfam" id="PF00069">
    <property type="entry name" value="Pkinase"/>
    <property type="match status" value="1"/>
</dbReference>
<evidence type="ECO:0000256" key="1">
    <source>
        <dbReference type="ARBA" id="ARBA00008874"/>
    </source>
</evidence>
<evidence type="ECO:0000256" key="11">
    <source>
        <dbReference type="SAM" id="MobiDB-lite"/>
    </source>
</evidence>
<evidence type="ECO:0000256" key="3">
    <source>
        <dbReference type="ARBA" id="ARBA00022527"/>
    </source>
</evidence>
<protein>
    <recommendedName>
        <fullName evidence="2">non-specific serine/threonine protein kinase</fullName>
        <ecNumber evidence="2">2.7.11.1</ecNumber>
    </recommendedName>
</protein>
<dbReference type="GO" id="GO:0005737">
    <property type="term" value="C:cytoplasm"/>
    <property type="evidence" value="ECO:0007669"/>
    <property type="project" value="TreeGrafter"/>
</dbReference>
<dbReference type="InterPro" id="IPR008271">
    <property type="entry name" value="Ser/Thr_kinase_AS"/>
</dbReference>
<dbReference type="InterPro" id="IPR050629">
    <property type="entry name" value="STE20/SPS1-PAK"/>
</dbReference>
<evidence type="ECO:0000256" key="4">
    <source>
        <dbReference type="ARBA" id="ARBA00022679"/>
    </source>
</evidence>
<dbReference type="PANTHER" id="PTHR48012">
    <property type="entry name" value="STERILE20-LIKE KINASE, ISOFORM B-RELATED"/>
    <property type="match status" value="1"/>
</dbReference>
<dbReference type="SMART" id="SM00220">
    <property type="entry name" value="S_TKc"/>
    <property type="match status" value="1"/>
</dbReference>
<evidence type="ECO:0000256" key="9">
    <source>
        <dbReference type="ARBA" id="ARBA00048679"/>
    </source>
</evidence>
<evidence type="ECO:0000256" key="7">
    <source>
        <dbReference type="ARBA" id="ARBA00022840"/>
    </source>
</evidence>
<name>A0A811KVB3_9BILA</name>
<dbReference type="InterPro" id="IPR017441">
    <property type="entry name" value="Protein_kinase_ATP_BS"/>
</dbReference>
<feature type="binding site" evidence="10">
    <location>
        <position position="98"/>
    </location>
    <ligand>
        <name>ATP</name>
        <dbReference type="ChEBI" id="CHEBI:30616"/>
    </ligand>
</feature>
<dbReference type="PROSITE" id="PS00107">
    <property type="entry name" value="PROTEIN_KINASE_ATP"/>
    <property type="match status" value="1"/>
</dbReference>
<keyword evidence="3" id="KW-0723">Serine/threonine-protein kinase</keyword>
<comment type="similarity">
    <text evidence="1">Belongs to the protein kinase superfamily. STE Ser/Thr protein kinase family. STE20 subfamily.</text>
</comment>
<organism evidence="13 14">
    <name type="scientific">Bursaphelenchus okinawaensis</name>
    <dbReference type="NCBI Taxonomy" id="465554"/>
    <lineage>
        <taxon>Eukaryota</taxon>
        <taxon>Metazoa</taxon>
        <taxon>Ecdysozoa</taxon>
        <taxon>Nematoda</taxon>
        <taxon>Chromadorea</taxon>
        <taxon>Rhabditida</taxon>
        <taxon>Tylenchina</taxon>
        <taxon>Tylenchomorpha</taxon>
        <taxon>Aphelenchoidea</taxon>
        <taxon>Aphelenchoididae</taxon>
        <taxon>Bursaphelenchus</taxon>
    </lineage>
</organism>
<evidence type="ECO:0000313" key="13">
    <source>
        <dbReference type="EMBL" id="CAD5219750.1"/>
    </source>
</evidence>
<dbReference type="EC" id="2.7.11.1" evidence="2"/>
<dbReference type="PROSITE" id="PS50011">
    <property type="entry name" value="PROTEIN_KINASE_DOM"/>
    <property type="match status" value="1"/>
</dbReference>
<feature type="region of interest" description="Disordered" evidence="11">
    <location>
        <begin position="1"/>
        <end position="21"/>
    </location>
</feature>
<dbReference type="InterPro" id="IPR000719">
    <property type="entry name" value="Prot_kinase_dom"/>
</dbReference>
<dbReference type="AlphaFoldDB" id="A0A811KVB3"/>
<sequence length="544" mass="63284">MADDDSPRLWGTPPKTTLPKKQRDVDIDLESLYDVREAIRTYSDTGYHDRRVYSKYEPNELWEDDLSLYKVKHVVGAGAFGTVLCAFNSHEKKDCALKLVRAYKRDLVEIVREIRVLATLHHPNIVPLFCACVTDDGMLVMIMPLLLPVGKIIREIRNEVQDNYHTRDVVQALPEPVVHNMMKQVCAGLTFMHNHSYVHRDLKADNFLIDLDGAVKVADFGLAKRYDPEANQGLGEIQTPVGTKTFMAPEVAEGFIVTNPIPYDITAETWAVGICTMELFFGELPYSRTKSDVLYEIYNLEKYENASHDVNWDEFYPRGEKLRRRLSKYCKEFLDLCLRIDPADRMTVAELFTNGYWMLQPSIANSKVVLELLGTHGEENIKLKYEKKTRARLDEHRRENNNPKRARAKEEDIPMCISLSVPKKGRHFKKFLLSRDLDEKKNERIVHDKLFGYVFDKIIDMYDYIAITTEAVRTYRRFLRYDESPQHVDLNSKGVCIVSYDKEMFYDEENPRLDPTLRRPTVNPRRKNQKAPKLHRGERTPKRA</sequence>
<dbReference type="OrthoDB" id="4062651at2759"/>
<dbReference type="Gene3D" id="3.30.200.20">
    <property type="entry name" value="Phosphorylase Kinase, domain 1"/>
    <property type="match status" value="1"/>
</dbReference>
<dbReference type="PROSITE" id="PS00108">
    <property type="entry name" value="PROTEIN_KINASE_ST"/>
    <property type="match status" value="1"/>
</dbReference>
<evidence type="ECO:0000256" key="10">
    <source>
        <dbReference type="PROSITE-ProRule" id="PRU10141"/>
    </source>
</evidence>
<feature type="domain" description="Protein kinase" evidence="12">
    <location>
        <begin position="69"/>
        <end position="363"/>
    </location>
</feature>
<dbReference type="GO" id="GO:0005524">
    <property type="term" value="F:ATP binding"/>
    <property type="evidence" value="ECO:0007669"/>
    <property type="project" value="UniProtKB-UniRule"/>
</dbReference>
<comment type="catalytic activity">
    <reaction evidence="8">
        <text>L-threonyl-[protein] + ATP = O-phospho-L-threonyl-[protein] + ADP + H(+)</text>
        <dbReference type="Rhea" id="RHEA:46608"/>
        <dbReference type="Rhea" id="RHEA-COMP:11060"/>
        <dbReference type="Rhea" id="RHEA-COMP:11605"/>
        <dbReference type="ChEBI" id="CHEBI:15378"/>
        <dbReference type="ChEBI" id="CHEBI:30013"/>
        <dbReference type="ChEBI" id="CHEBI:30616"/>
        <dbReference type="ChEBI" id="CHEBI:61977"/>
        <dbReference type="ChEBI" id="CHEBI:456216"/>
        <dbReference type="EC" id="2.7.11.1"/>
    </reaction>
</comment>
<comment type="caution">
    <text evidence="13">The sequence shown here is derived from an EMBL/GenBank/DDBJ whole genome shotgun (WGS) entry which is preliminary data.</text>
</comment>
<gene>
    <name evidence="13" type="ORF">BOKJ2_LOCUS8600</name>
</gene>
<dbReference type="Proteomes" id="UP000783686">
    <property type="component" value="Unassembled WGS sequence"/>
</dbReference>
<dbReference type="InterPro" id="IPR011009">
    <property type="entry name" value="Kinase-like_dom_sf"/>
</dbReference>
<proteinExistence type="inferred from homology"/>
<keyword evidence="14" id="KW-1185">Reference proteome</keyword>
<evidence type="ECO:0000256" key="5">
    <source>
        <dbReference type="ARBA" id="ARBA00022741"/>
    </source>
</evidence>
<evidence type="ECO:0000256" key="2">
    <source>
        <dbReference type="ARBA" id="ARBA00012513"/>
    </source>
</evidence>
<accession>A0A811KVB3</accession>
<dbReference type="SUPFAM" id="SSF56112">
    <property type="entry name" value="Protein kinase-like (PK-like)"/>
    <property type="match status" value="1"/>
</dbReference>